<evidence type="ECO:0000256" key="4">
    <source>
        <dbReference type="ARBA" id="ARBA00022989"/>
    </source>
</evidence>
<dbReference type="AlphaFoldDB" id="A0AAD4HH40"/>
<dbReference type="GeneID" id="64657126"/>
<evidence type="ECO:0000256" key="6">
    <source>
        <dbReference type="SAM" id="Phobius"/>
    </source>
</evidence>
<keyword evidence="5 6" id="KW-0472">Membrane</keyword>
<feature type="transmembrane region" description="Helical" evidence="6">
    <location>
        <begin position="234"/>
        <end position="260"/>
    </location>
</feature>
<keyword evidence="4 6" id="KW-1133">Transmembrane helix</keyword>
<gene>
    <name evidence="7" type="ORF">F5891DRAFT_1059313</name>
</gene>
<feature type="transmembrane region" description="Helical" evidence="6">
    <location>
        <begin position="196"/>
        <end position="222"/>
    </location>
</feature>
<keyword evidence="3 6" id="KW-0812">Transmembrane</keyword>
<evidence type="ECO:0000256" key="3">
    <source>
        <dbReference type="ARBA" id="ARBA00022692"/>
    </source>
</evidence>
<dbReference type="EMBL" id="JABBWK010000068">
    <property type="protein sequence ID" value="KAG1895274.1"/>
    <property type="molecule type" value="Genomic_DNA"/>
</dbReference>
<reference evidence="7" key="1">
    <citation type="journal article" date="2020" name="New Phytol.">
        <title>Comparative genomics reveals dynamic genome evolution in host specialist ectomycorrhizal fungi.</title>
        <authorList>
            <person name="Lofgren L.A."/>
            <person name="Nguyen N.H."/>
            <person name="Vilgalys R."/>
            <person name="Ruytinx J."/>
            <person name="Liao H.L."/>
            <person name="Branco S."/>
            <person name="Kuo A."/>
            <person name="LaButti K."/>
            <person name="Lipzen A."/>
            <person name="Andreopoulos W."/>
            <person name="Pangilinan J."/>
            <person name="Riley R."/>
            <person name="Hundley H."/>
            <person name="Na H."/>
            <person name="Barry K."/>
            <person name="Grigoriev I.V."/>
            <person name="Stajich J.E."/>
            <person name="Kennedy P.G."/>
        </authorList>
    </citation>
    <scope>NUCLEOTIDE SEQUENCE</scope>
    <source>
        <strain evidence="7">FC203</strain>
    </source>
</reference>
<dbReference type="GO" id="GO:0016020">
    <property type="term" value="C:membrane"/>
    <property type="evidence" value="ECO:0007669"/>
    <property type="project" value="UniProtKB-SubCell"/>
</dbReference>
<evidence type="ECO:0000313" key="7">
    <source>
        <dbReference type="EMBL" id="KAG1895274.1"/>
    </source>
</evidence>
<comment type="caution">
    <text evidence="7">The sequence shown here is derived from an EMBL/GenBank/DDBJ whole genome shotgun (WGS) entry which is preliminary data.</text>
</comment>
<dbReference type="InterPro" id="IPR002794">
    <property type="entry name" value="DUF92_TMEM19"/>
</dbReference>
<organism evidence="7 8">
    <name type="scientific">Suillus fuscotomentosus</name>
    <dbReference type="NCBI Taxonomy" id="1912939"/>
    <lineage>
        <taxon>Eukaryota</taxon>
        <taxon>Fungi</taxon>
        <taxon>Dikarya</taxon>
        <taxon>Basidiomycota</taxon>
        <taxon>Agaricomycotina</taxon>
        <taxon>Agaricomycetes</taxon>
        <taxon>Agaricomycetidae</taxon>
        <taxon>Boletales</taxon>
        <taxon>Suillineae</taxon>
        <taxon>Suillaceae</taxon>
        <taxon>Suillus</taxon>
    </lineage>
</organism>
<feature type="transmembrane region" description="Helical" evidence="6">
    <location>
        <begin position="29"/>
        <end position="59"/>
    </location>
</feature>
<comment type="subcellular location">
    <subcellularLocation>
        <location evidence="1">Membrane</location>
        <topology evidence="1">Multi-pass membrane protein</topology>
    </subcellularLocation>
</comment>
<comment type="similarity">
    <text evidence="2">Belongs to the TMEM19 family.</text>
</comment>
<dbReference type="RefSeq" id="XP_041220850.1">
    <property type="nucleotide sequence ID" value="XM_041362828.1"/>
</dbReference>
<evidence type="ECO:0000256" key="5">
    <source>
        <dbReference type="ARBA" id="ARBA00023136"/>
    </source>
</evidence>
<evidence type="ECO:0000313" key="8">
    <source>
        <dbReference type="Proteomes" id="UP001195769"/>
    </source>
</evidence>
<protein>
    <submittedName>
        <fullName evidence="7">Integral membrane protein DUF92-domain-containing protein</fullName>
    </submittedName>
</protein>
<accession>A0AAD4HH40</accession>
<dbReference type="Pfam" id="PF01940">
    <property type="entry name" value="DUF92"/>
    <property type="match status" value="1"/>
</dbReference>
<dbReference type="PANTHER" id="PTHR13353:SF5">
    <property type="entry name" value="TRANSMEMBRANE PROTEIN 19"/>
    <property type="match status" value="1"/>
</dbReference>
<evidence type="ECO:0000256" key="1">
    <source>
        <dbReference type="ARBA" id="ARBA00004141"/>
    </source>
</evidence>
<keyword evidence="8" id="KW-1185">Reference proteome</keyword>
<sequence>MAPIPLIPLTIAVLLSVHGLRSRSLSSSGAVTAFVVGFSILAVPVRTIGITLIVFYLIGSRATKYGKKRKAQLEDDYQDAGYRSGAQVLCNSFTALLASGIWCLAFSPDMLPWSLVNYYIRSGSALLESVPYEDGQWCPLDATVSSGWSRALIFVVLGHFACCLGDTLASELGILSSRPPILITTLKTVPPGTNGGVSVGGTLASLFGGLSMGVTMFISIIVENAHCRSSWITIFPSLVFWGSAAGVGGSLLDSFLGATLQRTRYSVDKKIILTDHKVEPERGRKDTVKVISGLNLLTNNQVNLLSSIVTALVVARFASTSEFSVLHL</sequence>
<evidence type="ECO:0000256" key="2">
    <source>
        <dbReference type="ARBA" id="ARBA00009012"/>
    </source>
</evidence>
<name>A0AAD4HH40_9AGAM</name>
<dbReference type="Proteomes" id="UP001195769">
    <property type="component" value="Unassembled WGS sequence"/>
</dbReference>
<dbReference type="PANTHER" id="PTHR13353">
    <property type="entry name" value="TRANSMEMBRANE PROTEIN 19"/>
    <property type="match status" value="1"/>
</dbReference>
<proteinExistence type="inferred from homology"/>